<feature type="chain" id="PRO_5016963640" description="DUF4468 domain-containing protein" evidence="1">
    <location>
        <begin position="22"/>
        <end position="198"/>
    </location>
</feature>
<dbReference type="AlphaFoldDB" id="A0A344LUT2"/>
<name>A0A344LUT2_9FLAO</name>
<dbReference type="OrthoDB" id="708866at2"/>
<keyword evidence="3" id="KW-1185">Reference proteome</keyword>
<dbReference type="EMBL" id="CP030261">
    <property type="protein sequence ID" value="AXB57674.1"/>
    <property type="molecule type" value="Genomic_DNA"/>
</dbReference>
<proteinExistence type="predicted"/>
<evidence type="ECO:0000313" key="2">
    <source>
        <dbReference type="EMBL" id="AXB57674.1"/>
    </source>
</evidence>
<sequence>MKKIYNIVLLLLFTQLGSAQYFNLTPHGFVSLDSKEFTVVDVPNIKQKDLYKNVLNALNTIYRNPEKGLSVVEGESISLTAYEENALKVRHSSGGIGKGNYKYDLSYTLTFLFKDGRIRINSPDFECRRWYEGTYKPTSGWSSSGWTTLQLIKGKNDRVAIYDKDGKLLLEDAASGLNNHFNALLKQIIEKSKNINNW</sequence>
<dbReference type="Proteomes" id="UP000251561">
    <property type="component" value="Chromosome"/>
</dbReference>
<organism evidence="2 3">
    <name type="scientific">Flavobacterium fluviale</name>
    <dbReference type="NCBI Taxonomy" id="2249356"/>
    <lineage>
        <taxon>Bacteria</taxon>
        <taxon>Pseudomonadati</taxon>
        <taxon>Bacteroidota</taxon>
        <taxon>Flavobacteriia</taxon>
        <taxon>Flavobacteriales</taxon>
        <taxon>Flavobacteriaceae</taxon>
        <taxon>Flavobacterium</taxon>
    </lineage>
</organism>
<dbReference type="RefSeq" id="WP_113678620.1">
    <property type="nucleotide sequence ID" value="NZ_CP030261.1"/>
</dbReference>
<evidence type="ECO:0000313" key="3">
    <source>
        <dbReference type="Proteomes" id="UP000251561"/>
    </source>
</evidence>
<evidence type="ECO:0000256" key="1">
    <source>
        <dbReference type="SAM" id="SignalP"/>
    </source>
</evidence>
<accession>A0A344LUT2</accession>
<keyword evidence="1" id="KW-0732">Signal</keyword>
<feature type="signal peptide" evidence="1">
    <location>
        <begin position="1"/>
        <end position="21"/>
    </location>
</feature>
<protein>
    <recommendedName>
        <fullName evidence="4">DUF4468 domain-containing protein</fullName>
    </recommendedName>
</protein>
<reference evidence="2 3" key="1">
    <citation type="submission" date="2018-06" db="EMBL/GenBank/DDBJ databases">
        <title>Genome sequencing of Flavobacterium.</title>
        <authorList>
            <person name="Baek M.-G."/>
            <person name="Yi H."/>
        </authorList>
    </citation>
    <scope>NUCLEOTIDE SEQUENCE [LARGE SCALE GENOMIC DNA]</scope>
    <source>
        <strain evidence="2 3">HYN0086</strain>
    </source>
</reference>
<dbReference type="KEGG" id="ffl:HYN86_14145"/>
<evidence type="ECO:0008006" key="4">
    <source>
        <dbReference type="Google" id="ProtNLM"/>
    </source>
</evidence>
<gene>
    <name evidence="2" type="ORF">HYN86_14145</name>
</gene>